<keyword evidence="2 8" id="KW-0813">Transport</keyword>
<evidence type="ECO:0000256" key="4">
    <source>
        <dbReference type="ARBA" id="ARBA00022692"/>
    </source>
</evidence>
<organism evidence="11 12">
    <name type="scientific">Leptonema illini DSM 21528</name>
    <dbReference type="NCBI Taxonomy" id="929563"/>
    <lineage>
        <taxon>Bacteria</taxon>
        <taxon>Pseudomonadati</taxon>
        <taxon>Spirochaetota</taxon>
        <taxon>Spirochaetia</taxon>
        <taxon>Leptospirales</taxon>
        <taxon>Leptospiraceae</taxon>
        <taxon>Leptonema</taxon>
    </lineage>
</organism>
<keyword evidence="6 9" id="KW-1133">Transmembrane helix</keyword>
<dbReference type="GO" id="GO:0017038">
    <property type="term" value="P:protein import"/>
    <property type="evidence" value="ECO:0007669"/>
    <property type="project" value="TreeGrafter"/>
</dbReference>
<comment type="subcellular location">
    <subcellularLocation>
        <location evidence="1">Cell membrane</location>
        <topology evidence="1">Multi-pass membrane protein</topology>
    </subcellularLocation>
    <subcellularLocation>
        <location evidence="8">Membrane</location>
        <topology evidence="8">Multi-pass membrane protein</topology>
    </subcellularLocation>
</comment>
<evidence type="ECO:0000259" key="10">
    <source>
        <dbReference type="Pfam" id="PF01618"/>
    </source>
</evidence>
<evidence type="ECO:0000256" key="2">
    <source>
        <dbReference type="ARBA" id="ARBA00022448"/>
    </source>
</evidence>
<feature type="domain" description="MotA/TolQ/ExbB proton channel" evidence="10">
    <location>
        <begin position="102"/>
        <end position="201"/>
    </location>
</feature>
<dbReference type="InterPro" id="IPR050790">
    <property type="entry name" value="ExbB/TolQ_transport"/>
</dbReference>
<dbReference type="GO" id="GO:0005886">
    <property type="term" value="C:plasma membrane"/>
    <property type="evidence" value="ECO:0007669"/>
    <property type="project" value="UniProtKB-SubCell"/>
</dbReference>
<proteinExistence type="inferred from homology"/>
<name>H2CE21_9LEPT</name>
<feature type="transmembrane region" description="Helical" evidence="9">
    <location>
        <begin position="12"/>
        <end position="32"/>
    </location>
</feature>
<protein>
    <submittedName>
        <fullName evidence="11">MotA/TolQ/ExbB proton channel</fullName>
    </submittedName>
</protein>
<feature type="transmembrane region" description="Helical" evidence="9">
    <location>
        <begin position="123"/>
        <end position="148"/>
    </location>
</feature>
<keyword evidence="7 9" id="KW-0472">Membrane</keyword>
<gene>
    <name evidence="11" type="ORF">Lepil_1890</name>
</gene>
<dbReference type="Proteomes" id="UP000005737">
    <property type="component" value="Unassembled WGS sequence"/>
</dbReference>
<evidence type="ECO:0000256" key="5">
    <source>
        <dbReference type="ARBA" id="ARBA00022927"/>
    </source>
</evidence>
<evidence type="ECO:0000256" key="7">
    <source>
        <dbReference type="ARBA" id="ARBA00023136"/>
    </source>
</evidence>
<dbReference type="RefSeq" id="WP_002772215.1">
    <property type="nucleotide sequence ID" value="NZ_JH597773.1"/>
</dbReference>
<keyword evidence="3" id="KW-1003">Cell membrane</keyword>
<keyword evidence="5 8" id="KW-0653">Protein transport</keyword>
<evidence type="ECO:0000256" key="8">
    <source>
        <dbReference type="RuleBase" id="RU004057"/>
    </source>
</evidence>
<dbReference type="STRING" id="183.GCA_002009735_03223"/>
<dbReference type="PANTHER" id="PTHR30625">
    <property type="entry name" value="PROTEIN TOLQ"/>
    <property type="match status" value="1"/>
</dbReference>
<dbReference type="InterPro" id="IPR002898">
    <property type="entry name" value="MotA_ExbB_proton_chnl"/>
</dbReference>
<dbReference type="EMBL" id="JH597773">
    <property type="protein sequence ID" value="EHQ06573.1"/>
    <property type="molecule type" value="Genomic_DNA"/>
</dbReference>
<keyword evidence="12" id="KW-1185">Reference proteome</keyword>
<accession>H2CE21</accession>
<dbReference type="Pfam" id="PF01618">
    <property type="entry name" value="MotA_ExbB"/>
    <property type="match status" value="1"/>
</dbReference>
<evidence type="ECO:0000256" key="3">
    <source>
        <dbReference type="ARBA" id="ARBA00022475"/>
    </source>
</evidence>
<evidence type="ECO:0000256" key="1">
    <source>
        <dbReference type="ARBA" id="ARBA00004651"/>
    </source>
</evidence>
<evidence type="ECO:0000313" key="11">
    <source>
        <dbReference type="EMBL" id="EHQ06573.1"/>
    </source>
</evidence>
<evidence type="ECO:0000256" key="9">
    <source>
        <dbReference type="SAM" id="Phobius"/>
    </source>
</evidence>
<comment type="similarity">
    <text evidence="8">Belongs to the exbB/tolQ family.</text>
</comment>
<reference evidence="11 12" key="1">
    <citation type="submission" date="2011-10" db="EMBL/GenBank/DDBJ databases">
        <title>The Improved High-Quality Draft genome of Leptonema illini DSM 21528.</title>
        <authorList>
            <consortium name="US DOE Joint Genome Institute (JGI-PGF)"/>
            <person name="Lucas S."/>
            <person name="Copeland A."/>
            <person name="Lapidus A."/>
            <person name="Glavina del Rio T."/>
            <person name="Dalin E."/>
            <person name="Tice H."/>
            <person name="Bruce D."/>
            <person name="Goodwin L."/>
            <person name="Pitluck S."/>
            <person name="Peters L."/>
            <person name="Mikhailova N."/>
            <person name="Held B."/>
            <person name="Kyrpides N."/>
            <person name="Mavromatis K."/>
            <person name="Ivanova N."/>
            <person name="Markowitz V."/>
            <person name="Cheng J.-F."/>
            <person name="Hugenholtz P."/>
            <person name="Woyke T."/>
            <person name="Wu D."/>
            <person name="Gronow S."/>
            <person name="Wellnitz S."/>
            <person name="Brambilla E.-M."/>
            <person name="Klenk H.-P."/>
            <person name="Eisen J.A."/>
        </authorList>
    </citation>
    <scope>NUCLEOTIDE SEQUENCE [LARGE SCALE GENOMIC DNA]</scope>
    <source>
        <strain evidence="11 12">DSM 21528</strain>
    </source>
</reference>
<sequence length="215" mass="24021">MNAFSPAMFLQAGGPLVIFLLLCFVVALAMIAERLRFFQSLKSDSEQVWAEIQSDLLAKKYDWILQKYAQPTSPARFVVQQILLFHTDWQKSGSGNDFGAWKEFFDETGARSIQQQLPQLERFLNYLATMGAVAPFLGLLGTVFGIIRSFLNLGEASMSDLNAGIAEALVATAAGLIVAIPSSAAYNYFRKRIDSTQSELEILAVRLKEQLWKQR</sequence>
<dbReference type="AlphaFoldDB" id="H2CE21"/>
<evidence type="ECO:0000256" key="6">
    <source>
        <dbReference type="ARBA" id="ARBA00022989"/>
    </source>
</evidence>
<keyword evidence="4 9" id="KW-0812">Transmembrane</keyword>
<feature type="transmembrane region" description="Helical" evidence="9">
    <location>
        <begin position="168"/>
        <end position="189"/>
    </location>
</feature>
<dbReference type="HOGENOM" id="CLU_053325_4_3_12"/>
<dbReference type="PANTHER" id="PTHR30625:SF15">
    <property type="entry name" value="BIOPOLYMER TRANSPORT PROTEIN EXBB"/>
    <property type="match status" value="1"/>
</dbReference>
<evidence type="ECO:0000313" key="12">
    <source>
        <dbReference type="Proteomes" id="UP000005737"/>
    </source>
</evidence>